<organism evidence="7 8">
    <name type="scientific">Streptococcus gallolyticus</name>
    <dbReference type="NCBI Taxonomy" id="315405"/>
    <lineage>
        <taxon>Bacteria</taxon>
        <taxon>Bacillati</taxon>
        <taxon>Bacillota</taxon>
        <taxon>Bacilli</taxon>
        <taxon>Lactobacillales</taxon>
        <taxon>Streptococcaceae</taxon>
        <taxon>Streptococcus</taxon>
    </lineage>
</organism>
<dbReference type="Gene3D" id="1.20.1250.20">
    <property type="entry name" value="MFS general substrate transporter like domains"/>
    <property type="match status" value="1"/>
</dbReference>
<reference evidence="7 8" key="1">
    <citation type="submission" date="2016-01" db="EMBL/GenBank/DDBJ databases">
        <title>Highly variable Streptococcus oralis are common among viridans streptococci isolated from primates.</title>
        <authorList>
            <person name="Denapaite D."/>
            <person name="Rieger M."/>
            <person name="Koendgen S."/>
            <person name="Brueckner R."/>
            <person name="Ochigava I."/>
            <person name="Kappeler P."/>
            <person name="Maetz-Rensing K."/>
            <person name="Leendertz F."/>
            <person name="Hakenbeck R."/>
        </authorList>
    </citation>
    <scope>NUCLEOTIDE SEQUENCE [LARGE SCALE GENOMIC DNA]</scope>
    <source>
        <strain evidence="7 8">DD02</strain>
    </source>
</reference>
<name>A0A139N181_9STRE</name>
<comment type="subcellular location">
    <subcellularLocation>
        <location evidence="1">Cell membrane</location>
        <topology evidence="1">Multi-pass membrane protein</topology>
    </subcellularLocation>
</comment>
<feature type="transmembrane region" description="Helical" evidence="6">
    <location>
        <begin position="289"/>
        <end position="311"/>
    </location>
</feature>
<feature type="transmembrane region" description="Helical" evidence="6">
    <location>
        <begin position="232"/>
        <end position="253"/>
    </location>
</feature>
<dbReference type="EMBL" id="LQOF01000183">
    <property type="protein sequence ID" value="KXT69778.1"/>
    <property type="molecule type" value="Genomic_DNA"/>
</dbReference>
<keyword evidence="2" id="KW-1003">Cell membrane</keyword>
<dbReference type="InterPro" id="IPR011701">
    <property type="entry name" value="MFS"/>
</dbReference>
<dbReference type="Proteomes" id="UP000070198">
    <property type="component" value="Unassembled WGS sequence"/>
</dbReference>
<dbReference type="PANTHER" id="PTHR23513:SF6">
    <property type="entry name" value="MAJOR FACILITATOR SUPERFAMILY ASSOCIATED DOMAIN-CONTAINING PROTEIN"/>
    <property type="match status" value="1"/>
</dbReference>
<dbReference type="PATRIC" id="fig|315405.11.peg.1084"/>
<dbReference type="Pfam" id="PF07690">
    <property type="entry name" value="MFS_1"/>
    <property type="match status" value="1"/>
</dbReference>
<feature type="transmembrane region" description="Helical" evidence="6">
    <location>
        <begin position="55"/>
        <end position="73"/>
    </location>
</feature>
<feature type="transmembrane region" description="Helical" evidence="6">
    <location>
        <begin position="323"/>
        <end position="346"/>
    </location>
</feature>
<dbReference type="PANTHER" id="PTHR23513">
    <property type="entry name" value="INTEGRAL MEMBRANE EFFLUX PROTEIN-RELATED"/>
    <property type="match status" value="1"/>
</dbReference>
<dbReference type="GO" id="GO:0022857">
    <property type="term" value="F:transmembrane transporter activity"/>
    <property type="evidence" value="ECO:0007669"/>
    <property type="project" value="InterPro"/>
</dbReference>
<dbReference type="InterPro" id="IPR036259">
    <property type="entry name" value="MFS_trans_sf"/>
</dbReference>
<proteinExistence type="predicted"/>
<evidence type="ECO:0000256" key="3">
    <source>
        <dbReference type="ARBA" id="ARBA00022692"/>
    </source>
</evidence>
<sequence length="380" mass="42831">MNLADSVFYITVLWYVNNHYSSSFFLGIFMALIALPDLLLIFWGPLIDRINPKKVLLMSIIVQMFSIMLLLILKNDLNFLLLSVLVFVSIMASSVSYVIEEVLIPQIVDYNKIVLANSVFSLSYKALDAIFNALTSFLQTIFGMFVLFKLNLGIFAVALLLVCLFKFNWQADKELSKFSVKTYKLELKEGMHFIKENSLLASTTLVLFIINFFYAIQLVALPIFSKLYFDGAVFYGLILTMNGLGGMIGNALTPFLVKYLKPYQLIGVFLSLNAISWMIAILARNYSLTLALLFLGYLTSGVYNVIFGSLYQQIPPSHLLGRVNATVDSLITLGMPLGSLIGGIVLDKNPYLVMQLLAVPTLISGYYFFHNKHLRHFELK</sequence>
<comment type="caution">
    <text evidence="7">The sequence shown here is derived from an EMBL/GenBank/DDBJ whole genome shotgun (WGS) entry which is preliminary data.</text>
</comment>
<accession>A0A139N181</accession>
<feature type="transmembrane region" description="Helical" evidence="6">
    <location>
        <begin position="352"/>
        <end position="369"/>
    </location>
</feature>
<gene>
    <name evidence="7" type="ORF">SGADD02_00923</name>
</gene>
<protein>
    <submittedName>
        <fullName evidence="7">MFS general substrate transporter</fullName>
    </submittedName>
</protein>
<dbReference type="SUPFAM" id="SSF103473">
    <property type="entry name" value="MFS general substrate transporter"/>
    <property type="match status" value="1"/>
</dbReference>
<feature type="transmembrane region" description="Helical" evidence="6">
    <location>
        <begin position="79"/>
        <end position="99"/>
    </location>
</feature>
<dbReference type="AlphaFoldDB" id="A0A139N181"/>
<feature type="transmembrane region" description="Helical" evidence="6">
    <location>
        <begin position="198"/>
        <end position="220"/>
    </location>
</feature>
<evidence type="ECO:0000256" key="2">
    <source>
        <dbReference type="ARBA" id="ARBA00022475"/>
    </source>
</evidence>
<evidence type="ECO:0000313" key="7">
    <source>
        <dbReference type="EMBL" id="KXT69778.1"/>
    </source>
</evidence>
<dbReference type="CDD" id="cd06173">
    <property type="entry name" value="MFS_MefA_like"/>
    <property type="match status" value="1"/>
</dbReference>
<evidence type="ECO:0000256" key="1">
    <source>
        <dbReference type="ARBA" id="ARBA00004651"/>
    </source>
</evidence>
<feature type="transmembrane region" description="Helical" evidence="6">
    <location>
        <begin position="265"/>
        <end position="283"/>
    </location>
</feature>
<feature type="transmembrane region" description="Helical" evidence="6">
    <location>
        <begin position="20"/>
        <end position="43"/>
    </location>
</feature>
<keyword evidence="4 6" id="KW-1133">Transmembrane helix</keyword>
<evidence type="ECO:0000256" key="5">
    <source>
        <dbReference type="ARBA" id="ARBA00023136"/>
    </source>
</evidence>
<evidence type="ECO:0000256" key="6">
    <source>
        <dbReference type="SAM" id="Phobius"/>
    </source>
</evidence>
<dbReference type="GO" id="GO:0005886">
    <property type="term" value="C:plasma membrane"/>
    <property type="evidence" value="ECO:0007669"/>
    <property type="project" value="UniProtKB-SubCell"/>
</dbReference>
<evidence type="ECO:0000256" key="4">
    <source>
        <dbReference type="ARBA" id="ARBA00022989"/>
    </source>
</evidence>
<feature type="transmembrane region" description="Helical" evidence="6">
    <location>
        <begin position="152"/>
        <end position="169"/>
    </location>
</feature>
<keyword evidence="5 6" id="KW-0472">Membrane</keyword>
<evidence type="ECO:0000313" key="8">
    <source>
        <dbReference type="Proteomes" id="UP000070198"/>
    </source>
</evidence>
<keyword evidence="3 6" id="KW-0812">Transmembrane</keyword>